<keyword evidence="1" id="KW-1133">Transmembrane helix</keyword>
<reference evidence="4" key="2">
    <citation type="submission" date="2020-10" db="UniProtKB">
        <authorList>
            <consortium name="WormBaseParasite"/>
        </authorList>
    </citation>
    <scope>IDENTIFICATION</scope>
</reference>
<keyword evidence="2" id="KW-0732">Signal</keyword>
<organism evidence="3 4">
    <name type="scientific">Panagrellus redivivus</name>
    <name type="common">Microworm</name>
    <dbReference type="NCBI Taxonomy" id="6233"/>
    <lineage>
        <taxon>Eukaryota</taxon>
        <taxon>Metazoa</taxon>
        <taxon>Ecdysozoa</taxon>
        <taxon>Nematoda</taxon>
        <taxon>Chromadorea</taxon>
        <taxon>Rhabditida</taxon>
        <taxon>Tylenchina</taxon>
        <taxon>Panagrolaimomorpha</taxon>
        <taxon>Panagrolaimoidea</taxon>
        <taxon>Panagrolaimidae</taxon>
        <taxon>Panagrellus</taxon>
    </lineage>
</organism>
<accession>A0A7E4UV27</accession>
<sequence>MPNLFNWILLVLFLNLLNVANGEYILADADTMSSDLKDMFHKGSKWWISLNAALKEPIKICPIYGKDMSITLDFFIPPEKTVTNGQINLRYAVYNGWEMHPFVAVTDGQHTRFYYGSKTQFSVSSLSSHYFRITQYGTIEHSNADTGMDTKAVVYGKFILDQAAIEGSDQDCLPIELSWDGFPDGCTVSFDSDMLAVPEPSPDKDKESQFRMWIVLVSSFLGAGTILSIALLIVYLGRLGKRAKLNSTKTGPSSNTKTK</sequence>
<keyword evidence="3" id="KW-1185">Reference proteome</keyword>
<protein>
    <submittedName>
        <fullName evidence="4">Concanavalin A-like lectin/glucanase domain-containing protein</fullName>
    </submittedName>
</protein>
<proteinExistence type="predicted"/>
<dbReference type="AlphaFoldDB" id="A0A7E4UV27"/>
<keyword evidence="1" id="KW-0812">Transmembrane</keyword>
<evidence type="ECO:0000256" key="1">
    <source>
        <dbReference type="SAM" id="Phobius"/>
    </source>
</evidence>
<dbReference type="WBParaSite" id="Pan_g1288.t1">
    <property type="protein sequence ID" value="Pan_g1288.t1"/>
    <property type="gene ID" value="Pan_g1288"/>
</dbReference>
<feature type="signal peptide" evidence="2">
    <location>
        <begin position="1"/>
        <end position="22"/>
    </location>
</feature>
<feature type="chain" id="PRO_5028951723" evidence="2">
    <location>
        <begin position="23"/>
        <end position="259"/>
    </location>
</feature>
<evidence type="ECO:0000313" key="3">
    <source>
        <dbReference type="Proteomes" id="UP000492821"/>
    </source>
</evidence>
<name>A0A7E4UV27_PANRE</name>
<feature type="transmembrane region" description="Helical" evidence="1">
    <location>
        <begin position="212"/>
        <end position="236"/>
    </location>
</feature>
<evidence type="ECO:0000256" key="2">
    <source>
        <dbReference type="SAM" id="SignalP"/>
    </source>
</evidence>
<reference evidence="3" key="1">
    <citation type="journal article" date="2013" name="Genetics">
        <title>The draft genome and transcriptome of Panagrellus redivivus are shaped by the harsh demands of a free-living lifestyle.</title>
        <authorList>
            <person name="Srinivasan J."/>
            <person name="Dillman A.R."/>
            <person name="Macchietto M.G."/>
            <person name="Heikkinen L."/>
            <person name="Lakso M."/>
            <person name="Fracchia K.M."/>
            <person name="Antoshechkin I."/>
            <person name="Mortazavi A."/>
            <person name="Wong G."/>
            <person name="Sternberg P.W."/>
        </authorList>
    </citation>
    <scope>NUCLEOTIDE SEQUENCE [LARGE SCALE GENOMIC DNA]</scope>
    <source>
        <strain evidence="3">MT8872</strain>
    </source>
</reference>
<keyword evidence="1" id="KW-0472">Membrane</keyword>
<dbReference type="Proteomes" id="UP000492821">
    <property type="component" value="Unassembled WGS sequence"/>
</dbReference>
<evidence type="ECO:0000313" key="4">
    <source>
        <dbReference type="WBParaSite" id="Pan_g1288.t1"/>
    </source>
</evidence>